<feature type="compositionally biased region" description="Polar residues" evidence="1">
    <location>
        <begin position="137"/>
        <end position="151"/>
    </location>
</feature>
<dbReference type="InterPro" id="IPR056124">
    <property type="entry name" value="DUF7707"/>
</dbReference>
<proteinExistence type="predicted"/>
<keyword evidence="2" id="KW-0732">Signal</keyword>
<sequence length="151" mass="16254">MRASVTFVALAVASVSAQTNYNFTSELDMTIDPNTVKQSDRAVWCRAQTDTCSLLCNKNAEVNSCTESTLKWNCTCGSNSSTPGIEFYQQTVPYFICEALYGQCIQQGAGTIRGQDVCNDNIKPLCATNPPPKEPVSDSSETSGTATSHGF</sequence>
<gene>
    <name evidence="4" type="ORF">THASP1DRAFT_26512</name>
</gene>
<evidence type="ECO:0000313" key="5">
    <source>
        <dbReference type="Proteomes" id="UP000271241"/>
    </source>
</evidence>
<evidence type="ECO:0000313" key="4">
    <source>
        <dbReference type="EMBL" id="RKP04922.1"/>
    </source>
</evidence>
<feature type="chain" id="PRO_5020597045" description="DUF7707 domain-containing protein" evidence="2">
    <location>
        <begin position="18"/>
        <end position="151"/>
    </location>
</feature>
<keyword evidence="5" id="KW-1185">Reference proteome</keyword>
<feature type="domain" description="DUF7707" evidence="3">
    <location>
        <begin position="29"/>
        <end position="129"/>
    </location>
</feature>
<dbReference type="AlphaFoldDB" id="A0A4P9XH06"/>
<reference evidence="5" key="1">
    <citation type="journal article" date="2018" name="Nat. Microbiol.">
        <title>Leveraging single-cell genomics to expand the fungal tree of life.</title>
        <authorList>
            <person name="Ahrendt S.R."/>
            <person name="Quandt C.A."/>
            <person name="Ciobanu D."/>
            <person name="Clum A."/>
            <person name="Salamov A."/>
            <person name="Andreopoulos B."/>
            <person name="Cheng J.F."/>
            <person name="Woyke T."/>
            <person name="Pelin A."/>
            <person name="Henrissat B."/>
            <person name="Reynolds N.K."/>
            <person name="Benny G.L."/>
            <person name="Smith M.E."/>
            <person name="James T.Y."/>
            <person name="Grigoriev I.V."/>
        </authorList>
    </citation>
    <scope>NUCLEOTIDE SEQUENCE [LARGE SCALE GENOMIC DNA]</scope>
    <source>
        <strain evidence="5">RSA 1356</strain>
    </source>
</reference>
<evidence type="ECO:0000259" key="3">
    <source>
        <dbReference type="Pfam" id="PF24808"/>
    </source>
</evidence>
<evidence type="ECO:0000256" key="1">
    <source>
        <dbReference type="SAM" id="MobiDB-lite"/>
    </source>
</evidence>
<name>A0A4P9XH06_9FUNG</name>
<dbReference type="PANTHER" id="PTHR38118">
    <property type="entry name" value="ANCHORED CELL WALL PROTEIN 11-RELATED"/>
    <property type="match status" value="1"/>
</dbReference>
<accession>A0A4P9XH06</accession>
<dbReference type="Pfam" id="PF24808">
    <property type="entry name" value="DUF7707"/>
    <property type="match status" value="1"/>
</dbReference>
<dbReference type="OrthoDB" id="2121879at2759"/>
<feature type="signal peptide" evidence="2">
    <location>
        <begin position="1"/>
        <end position="17"/>
    </location>
</feature>
<protein>
    <recommendedName>
        <fullName evidence="3">DUF7707 domain-containing protein</fullName>
    </recommendedName>
</protein>
<evidence type="ECO:0000256" key="2">
    <source>
        <dbReference type="SAM" id="SignalP"/>
    </source>
</evidence>
<feature type="region of interest" description="Disordered" evidence="1">
    <location>
        <begin position="129"/>
        <end position="151"/>
    </location>
</feature>
<dbReference type="Proteomes" id="UP000271241">
    <property type="component" value="Unassembled WGS sequence"/>
</dbReference>
<dbReference type="PANTHER" id="PTHR38118:SF3">
    <property type="entry name" value="ANCHORED CELL WALL PROTEIN 11"/>
    <property type="match status" value="1"/>
</dbReference>
<organism evidence="4 5">
    <name type="scientific">Thamnocephalis sphaerospora</name>
    <dbReference type="NCBI Taxonomy" id="78915"/>
    <lineage>
        <taxon>Eukaryota</taxon>
        <taxon>Fungi</taxon>
        <taxon>Fungi incertae sedis</taxon>
        <taxon>Zoopagomycota</taxon>
        <taxon>Zoopagomycotina</taxon>
        <taxon>Zoopagomycetes</taxon>
        <taxon>Zoopagales</taxon>
        <taxon>Sigmoideomycetaceae</taxon>
        <taxon>Thamnocephalis</taxon>
    </lineage>
</organism>
<dbReference type="EMBL" id="KZ993365">
    <property type="protein sequence ID" value="RKP04922.1"/>
    <property type="molecule type" value="Genomic_DNA"/>
</dbReference>